<name>A0A1H9L9T8_9BACI</name>
<feature type="domain" description="MoaB/Mog" evidence="2">
    <location>
        <begin position="8"/>
        <end position="175"/>
    </location>
</feature>
<dbReference type="Pfam" id="PF18146">
    <property type="entry name" value="CinA_KH"/>
    <property type="match status" value="1"/>
</dbReference>
<dbReference type="InterPro" id="IPR050101">
    <property type="entry name" value="CinA"/>
</dbReference>
<dbReference type="InterPro" id="IPR001453">
    <property type="entry name" value="MoaB/Mog_dom"/>
</dbReference>
<dbReference type="InterPro" id="IPR036425">
    <property type="entry name" value="MoaB/Mog-like_dom_sf"/>
</dbReference>
<protein>
    <recommendedName>
        <fullName evidence="1">Putative competence-damage inducible protein</fullName>
    </recommendedName>
</protein>
<dbReference type="EMBL" id="FOGL01000001">
    <property type="protein sequence ID" value="SER08232.1"/>
    <property type="molecule type" value="Genomic_DNA"/>
</dbReference>
<evidence type="ECO:0000256" key="1">
    <source>
        <dbReference type="HAMAP-Rule" id="MF_00226"/>
    </source>
</evidence>
<dbReference type="NCBIfam" id="TIGR00177">
    <property type="entry name" value="molyb_syn"/>
    <property type="match status" value="1"/>
</dbReference>
<dbReference type="PANTHER" id="PTHR13939">
    <property type="entry name" value="NICOTINAMIDE-NUCLEOTIDE AMIDOHYDROLASE PNCC"/>
    <property type="match status" value="1"/>
</dbReference>
<dbReference type="Gene3D" id="3.40.980.10">
    <property type="entry name" value="MoaB/Mog-like domain"/>
    <property type="match status" value="1"/>
</dbReference>
<dbReference type="NCBIfam" id="TIGR00199">
    <property type="entry name" value="PncC_domain"/>
    <property type="match status" value="1"/>
</dbReference>
<comment type="similarity">
    <text evidence="1">Belongs to the CinA family.</text>
</comment>
<dbReference type="OrthoDB" id="9801454at2"/>
<dbReference type="Gene3D" id="3.30.70.2860">
    <property type="match status" value="1"/>
</dbReference>
<dbReference type="InterPro" id="IPR008136">
    <property type="entry name" value="CinA_C"/>
</dbReference>
<organism evidence="3 4">
    <name type="scientific">Gracilibacillus ureilyticus</name>
    <dbReference type="NCBI Taxonomy" id="531814"/>
    <lineage>
        <taxon>Bacteria</taxon>
        <taxon>Bacillati</taxon>
        <taxon>Bacillota</taxon>
        <taxon>Bacilli</taxon>
        <taxon>Bacillales</taxon>
        <taxon>Bacillaceae</taxon>
        <taxon>Gracilibacillus</taxon>
    </lineage>
</organism>
<dbReference type="NCBIfam" id="NF001813">
    <property type="entry name" value="PRK00549.1"/>
    <property type="match status" value="1"/>
</dbReference>
<dbReference type="CDD" id="cd00885">
    <property type="entry name" value="cinA"/>
    <property type="match status" value="1"/>
</dbReference>
<dbReference type="Gene3D" id="3.90.950.20">
    <property type="entry name" value="CinA-like"/>
    <property type="match status" value="1"/>
</dbReference>
<dbReference type="SUPFAM" id="SSF142433">
    <property type="entry name" value="CinA-like"/>
    <property type="match status" value="1"/>
</dbReference>
<dbReference type="HAMAP" id="MF_00226_B">
    <property type="entry name" value="CinA_B"/>
    <property type="match status" value="1"/>
</dbReference>
<proteinExistence type="inferred from homology"/>
<accession>A0A1H9L9T8</accession>
<dbReference type="NCBIfam" id="TIGR00200">
    <property type="entry name" value="cinA_nterm"/>
    <property type="match status" value="1"/>
</dbReference>
<dbReference type="SUPFAM" id="SSF53218">
    <property type="entry name" value="Molybdenum cofactor biosynthesis proteins"/>
    <property type="match status" value="1"/>
</dbReference>
<dbReference type="AlphaFoldDB" id="A0A1H9L9T8"/>
<evidence type="ECO:0000313" key="3">
    <source>
        <dbReference type="EMBL" id="SER08232.1"/>
    </source>
</evidence>
<dbReference type="STRING" id="531814.SAMN04487944_101166"/>
<evidence type="ECO:0000313" key="4">
    <source>
        <dbReference type="Proteomes" id="UP000199687"/>
    </source>
</evidence>
<dbReference type="Pfam" id="PF02464">
    <property type="entry name" value="CinA"/>
    <property type="match status" value="1"/>
</dbReference>
<reference evidence="3 4" key="1">
    <citation type="submission" date="2016-10" db="EMBL/GenBank/DDBJ databases">
        <authorList>
            <person name="de Groot N.N."/>
        </authorList>
    </citation>
    <scope>NUCLEOTIDE SEQUENCE [LARGE SCALE GENOMIC DNA]</scope>
    <source>
        <strain evidence="3 4">CGMCC 1.7727</strain>
    </source>
</reference>
<dbReference type="InterPro" id="IPR008135">
    <property type="entry name" value="Competence-induced_CinA"/>
</dbReference>
<dbReference type="SMART" id="SM00852">
    <property type="entry name" value="MoCF_biosynth"/>
    <property type="match status" value="1"/>
</dbReference>
<dbReference type="Proteomes" id="UP000199687">
    <property type="component" value="Unassembled WGS sequence"/>
</dbReference>
<evidence type="ECO:0000259" key="2">
    <source>
        <dbReference type="SMART" id="SM00852"/>
    </source>
</evidence>
<keyword evidence="4" id="KW-1185">Reference proteome</keyword>
<dbReference type="InterPro" id="IPR036653">
    <property type="entry name" value="CinA-like_C"/>
</dbReference>
<dbReference type="InterPro" id="IPR041424">
    <property type="entry name" value="CinA_KH"/>
</dbReference>
<dbReference type="Pfam" id="PF00994">
    <property type="entry name" value="MoCF_biosynth"/>
    <property type="match status" value="1"/>
</dbReference>
<dbReference type="PANTHER" id="PTHR13939:SF0">
    <property type="entry name" value="NMN AMIDOHYDROLASE-LIKE PROTEIN YFAY"/>
    <property type="match status" value="1"/>
</dbReference>
<gene>
    <name evidence="1" type="primary">cinA</name>
    <name evidence="3" type="ORF">SAMN04487944_101166</name>
</gene>
<dbReference type="RefSeq" id="WP_089738025.1">
    <property type="nucleotide sequence ID" value="NZ_FOGL01000001.1"/>
</dbReference>
<sequence length="418" mass="46358">MTRQLKAEIISVGTELLLGQISNTNAAWMSEKLADSGIPVYYHSVVGDNLARLTSVFTLAHSRSDIVFVTGGLGPTEDDLTREAFQNMTGLEIKEDQKTIKKMEEYFAKTNRLMTPNNRKQANVFTGSKVFQNSTGIAPGIVVEYDNTIYLFMPGVPREMKSLMREHMLPFLMNKFALSNVIFSKVLRFIGIGESQLEHELQDVISNQTNPTIAPLASDGEVALRISANAPVKEQASRLIDETEAKITARVGQYLYGYDSETIENKVFNLLKDNQLTIASAESLTGGAFASSIVDMEGSSAIFKGAAVVYQADAKTDVLHISEELIRQHGTVSNECAEAMARQVKVLYKSNIGISFTGVAGPGKHEDNDAGTVYISINDHLQRVHQYKMHFSGDRDIIRRRSVKKAFELLYYLLINLK</sequence>
<dbReference type="PIRSF" id="PIRSF006728">
    <property type="entry name" value="CinA"/>
    <property type="match status" value="1"/>
</dbReference>